<feature type="compositionally biased region" description="Polar residues" evidence="1">
    <location>
        <begin position="71"/>
        <end position="102"/>
    </location>
</feature>
<reference evidence="2" key="1">
    <citation type="submission" date="2020-02" db="EMBL/GenBank/DDBJ databases">
        <authorList>
            <person name="Scholz U."/>
            <person name="Mascher M."/>
            <person name="Fiebig A."/>
        </authorList>
    </citation>
    <scope>NUCLEOTIDE SEQUENCE</scope>
</reference>
<keyword evidence="3" id="KW-1185">Reference proteome</keyword>
<sequence>MDVVGSSCSGGNLKQLDRRHPHLVPSSWSFAASEPAGCRSPRTENGGSAAMAGKKKIAESLGGSNEGRGKATSSLLWNDVTSFSDSPPSGIHSSGNGDQNHCSIDEDLQWEGPRNSRPAVCSLSSEDARIIVEARLAQWQEARTAKLKNK</sequence>
<protein>
    <submittedName>
        <fullName evidence="2">Uncharacterized protein</fullName>
    </submittedName>
</protein>
<accession>A0A7I8LAL9</accession>
<evidence type="ECO:0000256" key="1">
    <source>
        <dbReference type="SAM" id="MobiDB-lite"/>
    </source>
</evidence>
<feature type="region of interest" description="Disordered" evidence="1">
    <location>
        <begin position="27"/>
        <end position="118"/>
    </location>
</feature>
<evidence type="ECO:0000313" key="2">
    <source>
        <dbReference type="EMBL" id="CAA7407087.1"/>
    </source>
</evidence>
<dbReference type="Proteomes" id="UP000663760">
    <property type="component" value="Chromosome 13"/>
</dbReference>
<feature type="region of interest" description="Disordered" evidence="1">
    <location>
        <begin position="1"/>
        <end position="20"/>
    </location>
</feature>
<proteinExistence type="predicted"/>
<dbReference type="AlphaFoldDB" id="A0A7I8LAL9"/>
<evidence type="ECO:0000313" key="3">
    <source>
        <dbReference type="Proteomes" id="UP000663760"/>
    </source>
</evidence>
<name>A0A7I8LAL9_SPIIN</name>
<dbReference type="EMBL" id="LR746276">
    <property type="protein sequence ID" value="CAA7407087.1"/>
    <property type="molecule type" value="Genomic_DNA"/>
</dbReference>
<feature type="compositionally biased region" description="Polar residues" evidence="1">
    <location>
        <begin position="1"/>
        <end position="12"/>
    </location>
</feature>
<organism evidence="2 3">
    <name type="scientific">Spirodela intermedia</name>
    <name type="common">Intermediate duckweed</name>
    <dbReference type="NCBI Taxonomy" id="51605"/>
    <lineage>
        <taxon>Eukaryota</taxon>
        <taxon>Viridiplantae</taxon>
        <taxon>Streptophyta</taxon>
        <taxon>Embryophyta</taxon>
        <taxon>Tracheophyta</taxon>
        <taxon>Spermatophyta</taxon>
        <taxon>Magnoliopsida</taxon>
        <taxon>Liliopsida</taxon>
        <taxon>Araceae</taxon>
        <taxon>Lemnoideae</taxon>
        <taxon>Spirodela</taxon>
    </lineage>
</organism>
<gene>
    <name evidence="2" type="ORF">SI8410_13017765</name>
</gene>